<evidence type="ECO:0000313" key="1">
    <source>
        <dbReference type="EnsemblMetazoa" id="PPA03080.1"/>
    </source>
</evidence>
<keyword evidence="2" id="KW-1185">Reference proteome</keyword>
<gene>
    <name evidence="1" type="primary">WBGene00092634</name>
</gene>
<sequence>MNLLLLSLALLGLFTVAQGFAVRRGVEKREETQMCFCVAKNKCEFCVGGGCKEVKKCPPGTQFGETPKKREIVKREETQMCFCVAKNKCEFCVGGGCKEVKKCPPGTQFGETPKKREIGMGDDEIVAMPCE</sequence>
<dbReference type="Proteomes" id="UP000005239">
    <property type="component" value="Unassembled WGS sequence"/>
</dbReference>
<proteinExistence type="predicted"/>
<reference evidence="2" key="1">
    <citation type="journal article" date="2008" name="Nat. Genet.">
        <title>The Pristionchus pacificus genome provides a unique perspective on nematode lifestyle and parasitism.</title>
        <authorList>
            <person name="Dieterich C."/>
            <person name="Clifton S.W."/>
            <person name="Schuster L.N."/>
            <person name="Chinwalla A."/>
            <person name="Delehaunty K."/>
            <person name="Dinkelacker I."/>
            <person name="Fulton L."/>
            <person name="Fulton R."/>
            <person name="Godfrey J."/>
            <person name="Minx P."/>
            <person name="Mitreva M."/>
            <person name="Roeseler W."/>
            <person name="Tian H."/>
            <person name="Witte H."/>
            <person name="Yang S.P."/>
            <person name="Wilson R.K."/>
            <person name="Sommer R.J."/>
        </authorList>
    </citation>
    <scope>NUCLEOTIDE SEQUENCE [LARGE SCALE GENOMIC DNA]</scope>
    <source>
        <strain evidence="2">PS312</strain>
    </source>
</reference>
<reference evidence="1" key="2">
    <citation type="submission" date="2022-06" db="UniProtKB">
        <authorList>
            <consortium name="EnsemblMetazoa"/>
        </authorList>
    </citation>
    <scope>IDENTIFICATION</scope>
    <source>
        <strain evidence="1">PS312</strain>
    </source>
</reference>
<evidence type="ECO:0000313" key="2">
    <source>
        <dbReference type="Proteomes" id="UP000005239"/>
    </source>
</evidence>
<dbReference type="EnsemblMetazoa" id="PPA03080.1">
    <property type="protein sequence ID" value="PPA03080.1"/>
    <property type="gene ID" value="WBGene00092634"/>
</dbReference>
<name>A0A2A6CVM6_PRIPA</name>
<accession>A0A8R1U596</accession>
<organism evidence="1 2">
    <name type="scientific">Pristionchus pacificus</name>
    <name type="common">Parasitic nematode worm</name>
    <dbReference type="NCBI Taxonomy" id="54126"/>
    <lineage>
        <taxon>Eukaryota</taxon>
        <taxon>Metazoa</taxon>
        <taxon>Ecdysozoa</taxon>
        <taxon>Nematoda</taxon>
        <taxon>Chromadorea</taxon>
        <taxon>Rhabditida</taxon>
        <taxon>Rhabditina</taxon>
        <taxon>Diplogasteromorpha</taxon>
        <taxon>Diplogasteroidea</taxon>
        <taxon>Neodiplogasteridae</taxon>
        <taxon>Pristionchus</taxon>
    </lineage>
</organism>
<dbReference type="AlphaFoldDB" id="A0A2A6CVM6"/>
<accession>A0A2A6CVM6</accession>
<protein>
    <submittedName>
        <fullName evidence="1">Uncharacterized protein</fullName>
    </submittedName>
</protein>